<sequence length="246" mass="26201">MVSLLLSIQDPARLLSGNANGFVAAQIFYDAFDARYGDGRPGTVLMVALPGSAIFVALIATTVAGSRMVYSFAKSGGIPFGAFFSVVDRRTHTPICTVWLLTFVAFILGLPLLLSSAAFGAVTAMANAALLISYAIPIACRHTFCRNNFANAPFSLGRWSEPIGWCSLGWTVLSVVAFSLPTQYPVTATPQNYGCAILVLVFLGCLLAWHLPSHDAAVFFQSIGGSHSWIEACKNTGTILVHSFPS</sequence>
<dbReference type="GO" id="GO:0022857">
    <property type="term" value="F:transmembrane transporter activity"/>
    <property type="evidence" value="ECO:0007669"/>
    <property type="project" value="InterPro"/>
</dbReference>
<keyword evidence="4 6" id="KW-1133">Transmembrane helix</keyword>
<proteinExistence type="predicted"/>
<evidence type="ECO:0000256" key="1">
    <source>
        <dbReference type="ARBA" id="ARBA00004141"/>
    </source>
</evidence>
<dbReference type="AlphaFoldDB" id="A0AAW1PV59"/>
<evidence type="ECO:0000256" key="5">
    <source>
        <dbReference type="ARBA" id="ARBA00023136"/>
    </source>
</evidence>
<dbReference type="PANTHER" id="PTHR45649">
    <property type="entry name" value="AMINO-ACID PERMEASE BAT1"/>
    <property type="match status" value="1"/>
</dbReference>
<feature type="transmembrane region" description="Helical" evidence="6">
    <location>
        <begin position="192"/>
        <end position="211"/>
    </location>
</feature>
<name>A0AAW1PV59_9CHLO</name>
<keyword evidence="3 6" id="KW-0812">Transmembrane</keyword>
<evidence type="ECO:0000313" key="8">
    <source>
        <dbReference type="Proteomes" id="UP001465755"/>
    </source>
</evidence>
<evidence type="ECO:0000256" key="6">
    <source>
        <dbReference type="SAM" id="Phobius"/>
    </source>
</evidence>
<protein>
    <recommendedName>
        <fullName evidence="9">Amino acid transporter</fullName>
    </recommendedName>
</protein>
<keyword evidence="8" id="KW-1185">Reference proteome</keyword>
<dbReference type="PANTHER" id="PTHR45649:SF26">
    <property type="entry name" value="OS04G0435100 PROTEIN"/>
    <property type="match status" value="1"/>
</dbReference>
<dbReference type="Pfam" id="PF13520">
    <property type="entry name" value="AA_permease_2"/>
    <property type="match status" value="1"/>
</dbReference>
<gene>
    <name evidence="7" type="ORF">WJX73_002889</name>
</gene>
<dbReference type="InterPro" id="IPR002293">
    <property type="entry name" value="AA/rel_permease1"/>
</dbReference>
<organism evidence="7 8">
    <name type="scientific">Symbiochloris irregularis</name>
    <dbReference type="NCBI Taxonomy" id="706552"/>
    <lineage>
        <taxon>Eukaryota</taxon>
        <taxon>Viridiplantae</taxon>
        <taxon>Chlorophyta</taxon>
        <taxon>core chlorophytes</taxon>
        <taxon>Trebouxiophyceae</taxon>
        <taxon>Trebouxiales</taxon>
        <taxon>Trebouxiaceae</taxon>
        <taxon>Symbiochloris</taxon>
    </lineage>
</organism>
<comment type="caution">
    <text evidence="7">The sequence shown here is derived from an EMBL/GenBank/DDBJ whole genome shotgun (WGS) entry which is preliminary data.</text>
</comment>
<evidence type="ECO:0000256" key="4">
    <source>
        <dbReference type="ARBA" id="ARBA00022989"/>
    </source>
</evidence>
<feature type="transmembrane region" description="Helical" evidence="6">
    <location>
        <begin position="44"/>
        <end position="63"/>
    </location>
</feature>
<keyword evidence="5 6" id="KW-0472">Membrane</keyword>
<accession>A0AAW1PV59</accession>
<dbReference type="EMBL" id="JALJOQ010000006">
    <property type="protein sequence ID" value="KAK9812473.1"/>
    <property type="molecule type" value="Genomic_DNA"/>
</dbReference>
<dbReference type="GO" id="GO:0016020">
    <property type="term" value="C:membrane"/>
    <property type="evidence" value="ECO:0007669"/>
    <property type="project" value="UniProtKB-SubCell"/>
</dbReference>
<reference evidence="7 8" key="1">
    <citation type="journal article" date="2024" name="Nat. Commun.">
        <title>Phylogenomics reveals the evolutionary origins of lichenization in chlorophyte algae.</title>
        <authorList>
            <person name="Puginier C."/>
            <person name="Libourel C."/>
            <person name="Otte J."/>
            <person name="Skaloud P."/>
            <person name="Haon M."/>
            <person name="Grisel S."/>
            <person name="Petersen M."/>
            <person name="Berrin J.G."/>
            <person name="Delaux P.M."/>
            <person name="Dal Grande F."/>
            <person name="Keller J."/>
        </authorList>
    </citation>
    <scope>NUCLEOTIDE SEQUENCE [LARGE SCALE GENOMIC DNA]</scope>
    <source>
        <strain evidence="7 8">SAG 2036</strain>
    </source>
</reference>
<evidence type="ECO:0000313" key="7">
    <source>
        <dbReference type="EMBL" id="KAK9812473.1"/>
    </source>
</evidence>
<dbReference type="Gene3D" id="1.20.1740.10">
    <property type="entry name" value="Amino acid/polyamine transporter I"/>
    <property type="match status" value="1"/>
</dbReference>
<evidence type="ECO:0008006" key="9">
    <source>
        <dbReference type="Google" id="ProtNLM"/>
    </source>
</evidence>
<feature type="transmembrane region" description="Helical" evidence="6">
    <location>
        <begin position="99"/>
        <end position="122"/>
    </location>
</feature>
<evidence type="ECO:0000256" key="3">
    <source>
        <dbReference type="ARBA" id="ARBA00022692"/>
    </source>
</evidence>
<keyword evidence="2" id="KW-0813">Transport</keyword>
<dbReference type="Proteomes" id="UP001465755">
    <property type="component" value="Unassembled WGS sequence"/>
</dbReference>
<evidence type="ECO:0000256" key="2">
    <source>
        <dbReference type="ARBA" id="ARBA00022448"/>
    </source>
</evidence>
<comment type="subcellular location">
    <subcellularLocation>
        <location evidence="1">Membrane</location>
        <topology evidence="1">Multi-pass membrane protein</topology>
    </subcellularLocation>
</comment>